<organism evidence="5 6">
    <name type="scientific">Holothuria leucospilota</name>
    <name type="common">Black long sea cucumber</name>
    <name type="synonym">Mertensiothuria leucospilota</name>
    <dbReference type="NCBI Taxonomy" id="206669"/>
    <lineage>
        <taxon>Eukaryota</taxon>
        <taxon>Metazoa</taxon>
        <taxon>Echinodermata</taxon>
        <taxon>Eleutherozoa</taxon>
        <taxon>Echinozoa</taxon>
        <taxon>Holothuroidea</taxon>
        <taxon>Aspidochirotacea</taxon>
        <taxon>Aspidochirotida</taxon>
        <taxon>Holothuriidae</taxon>
        <taxon>Holothuria</taxon>
    </lineage>
</organism>
<feature type="domain" description="HYR" evidence="4">
    <location>
        <begin position="1122"/>
        <end position="1202"/>
    </location>
</feature>
<feature type="domain" description="HYR" evidence="4">
    <location>
        <begin position="605"/>
        <end position="692"/>
    </location>
</feature>
<feature type="domain" description="HYR" evidence="4">
    <location>
        <begin position="522"/>
        <end position="604"/>
    </location>
</feature>
<dbReference type="Proteomes" id="UP001152320">
    <property type="component" value="Chromosome 10"/>
</dbReference>
<evidence type="ECO:0000256" key="1">
    <source>
        <dbReference type="ARBA" id="ARBA00022737"/>
    </source>
</evidence>
<dbReference type="OrthoDB" id="10064599at2759"/>
<feature type="domain" description="HYR" evidence="4">
    <location>
        <begin position="777"/>
        <end position="864"/>
    </location>
</feature>
<dbReference type="PROSITE" id="PS50825">
    <property type="entry name" value="HYR"/>
    <property type="match status" value="12"/>
</dbReference>
<protein>
    <submittedName>
        <fullName evidence="5">Hyalin</fullName>
    </submittedName>
</protein>
<keyword evidence="6" id="KW-1185">Reference proteome</keyword>
<accession>A0A9Q1H7A4</accession>
<feature type="domain" description="HYR" evidence="4">
    <location>
        <begin position="350"/>
        <end position="433"/>
    </location>
</feature>
<feature type="chain" id="PRO_5040414423" evidence="3">
    <location>
        <begin position="29"/>
        <end position="1397"/>
    </location>
</feature>
<feature type="transmembrane region" description="Helical" evidence="2">
    <location>
        <begin position="1294"/>
        <end position="1319"/>
    </location>
</feature>
<evidence type="ECO:0000256" key="2">
    <source>
        <dbReference type="SAM" id="Phobius"/>
    </source>
</evidence>
<dbReference type="InterPro" id="IPR013783">
    <property type="entry name" value="Ig-like_fold"/>
</dbReference>
<reference evidence="5" key="1">
    <citation type="submission" date="2021-10" db="EMBL/GenBank/DDBJ databases">
        <title>Tropical sea cucumber genome reveals ecological adaptation and Cuvierian tubules defense mechanism.</title>
        <authorList>
            <person name="Chen T."/>
        </authorList>
    </citation>
    <scope>NUCLEOTIDE SEQUENCE</scope>
    <source>
        <strain evidence="5">Nanhai2018</strain>
        <tissue evidence="5">Muscle</tissue>
    </source>
</reference>
<keyword evidence="2" id="KW-0472">Membrane</keyword>
<evidence type="ECO:0000313" key="6">
    <source>
        <dbReference type="Proteomes" id="UP001152320"/>
    </source>
</evidence>
<feature type="domain" description="HYR" evidence="4">
    <location>
        <begin position="693"/>
        <end position="776"/>
    </location>
</feature>
<dbReference type="InterPro" id="IPR003410">
    <property type="entry name" value="HYR_dom"/>
</dbReference>
<dbReference type="PANTHER" id="PTHR24273">
    <property type="entry name" value="FI04643P-RELATED"/>
    <property type="match status" value="1"/>
</dbReference>
<evidence type="ECO:0000256" key="3">
    <source>
        <dbReference type="SAM" id="SignalP"/>
    </source>
</evidence>
<sequence length="1397" mass="151067">MTKFSALDYATLLRIPFILLSMDTYVQAIFPSGATTGSCVSLQPQDSSSQDPSTNPYPLVVYKEQSNTVAETYMWNETLTVSIGSYPNVLRGIILQARSVGSVGAVGEFVNVQDGFQYLRCSGSPTGTITNTEDSLFYKLSFQWSSGGHYLGDIEFLVTVGNTRGEYWTFRSDVIAEDETTLPHVVITCPEDILVASLPESNGNIVSWSSPDCSNSSGHAIDVTCNDTNGQFVTISPAKTVHCWCTSVSSTVATCDFQYTVEDITPPVIRSCTNKANGLFFYLPNDQSKAKATWLEPHANDNSGSDVIVSRTGGNSGDLFLLGTTTITYTFTDPSGNNNQCIFNITVIDNIPPLITGCEYNNRTMYKYLPPDKSVINVTWEEPFATDNSGLDVELNKTGGSSGDLFTLGTKSVDYIFTDTSGNSVQCTFDVTVLDISPPVIIDCGIQNGTSLEAYLPDNSSTVAVSWSEPRVTDNSGVMNISQTGGSSGDEFSLGVTTITYVFSDTSGNSNECRFYVDVKDVTPPTITCSYHNEVIRAYLPESGSGVSVSWIEPHATDNSGEEVQILQTGGSSGGVFTLGTTNVTYTFTDKSGNSDQCTLQVLVLDIIPPTVYNCDYENNSLETYLGANENKATVTWTEPNAIDNSGKPVTVTKTGGGSGDLFPLGRSIVNYTFTDSSGNTNQCIFYITVIDNIPPLISGCEDNNRTLHEYLPHGKGVINVTWEEPFATDNSGLDVKLNKTGGNSGDLFTLGTTVVEYIFTDTSGNSAHCTLNVNVLDFTPFVVIDCGIQNGTTLEAYLPDNASTVAVSWSEPRVTDNSGVVNISQTGGSSGDDFPIGMTAITYVFRDTSGNSNQCIFYIEFKDITPPKITCPYHNEVVQAYLPNNGSEVSVSWIEPQATDNSAEEVELLHTGGSNGGVFTLGATNITYTFTDTSGNSDQCTLQVLVLDVVPPVVHNCDRENKSLETYLPADDNQATVTWAEPTATDNSGVPVAVTKTGGGSGDLFPLGRSTVNYTFTDSSGNSNFCTFDVLVLDITPPVIMGCSNDSADIEVPLPWSKNYVTVIWRDPIVTDNSGEDVNVTLSGGQKGGKYYRGKTQITYTFTDSSGNVNQCSFNLSVIDTTPPTVKNCPDDIRASLPFDQSTVKAIWKAPSVFDNSGDPVTIVQSGGNISDMFPLGVTNILYKFYDSSGNYNQCNFAVIVKDVTEPVISNCPVIIFTSTCEEKETVSWLEPTATDNSKRSVQIKASENPGDTFTVGNHSVIYTFEDESGNTALCSFVVRVEKKSECVHHASYIAFIAIGFYLLLVCLAIALCAFLLYRRRRNSSQYIISRHYDTFPESGQPHSNLIELDTFRPTGRTAVDDPWTRDGSTAAGGMDPDLCKAGYVKLEKSEKLYDT</sequence>
<feature type="signal peptide" evidence="3">
    <location>
        <begin position="1"/>
        <end position="28"/>
    </location>
</feature>
<dbReference type="Gene3D" id="2.60.40.4060">
    <property type="entry name" value="Reeler domain"/>
    <property type="match status" value="1"/>
</dbReference>
<feature type="domain" description="HYR" evidence="4">
    <location>
        <begin position="434"/>
        <end position="521"/>
    </location>
</feature>
<evidence type="ECO:0000259" key="4">
    <source>
        <dbReference type="PROSITE" id="PS50825"/>
    </source>
</evidence>
<dbReference type="Pfam" id="PF02494">
    <property type="entry name" value="HYR"/>
    <property type="match status" value="12"/>
</dbReference>
<dbReference type="PANTHER" id="PTHR24273:SF32">
    <property type="entry name" value="HYALIN"/>
    <property type="match status" value="1"/>
</dbReference>
<keyword evidence="3" id="KW-0732">Signal</keyword>
<dbReference type="Gene3D" id="2.60.40.10">
    <property type="entry name" value="Immunoglobulins"/>
    <property type="match status" value="1"/>
</dbReference>
<feature type="domain" description="HYR" evidence="4">
    <location>
        <begin position="1036"/>
        <end position="1121"/>
    </location>
</feature>
<feature type="domain" description="HYR" evidence="4">
    <location>
        <begin position="948"/>
        <end position="1035"/>
    </location>
</feature>
<dbReference type="Pfam" id="PF02014">
    <property type="entry name" value="Reeler"/>
    <property type="match status" value="1"/>
</dbReference>
<dbReference type="InterPro" id="IPR042307">
    <property type="entry name" value="Reeler_sf"/>
</dbReference>
<feature type="domain" description="HYR" evidence="4">
    <location>
        <begin position="865"/>
        <end position="947"/>
    </location>
</feature>
<dbReference type="EMBL" id="JAIZAY010000010">
    <property type="protein sequence ID" value="KAJ8035383.1"/>
    <property type="molecule type" value="Genomic_DNA"/>
</dbReference>
<gene>
    <name evidence="5" type="ORF">HOLleu_22599</name>
</gene>
<proteinExistence type="predicted"/>
<comment type="caution">
    <text evidence="5">The sequence shown here is derived from an EMBL/GenBank/DDBJ whole genome shotgun (WGS) entry which is preliminary data.</text>
</comment>
<keyword evidence="2" id="KW-0812">Transmembrane</keyword>
<keyword evidence="2" id="KW-1133">Transmembrane helix</keyword>
<feature type="domain" description="HYR" evidence="4">
    <location>
        <begin position="1203"/>
        <end position="1284"/>
    </location>
</feature>
<evidence type="ECO:0000313" key="5">
    <source>
        <dbReference type="EMBL" id="KAJ8035383.1"/>
    </source>
</evidence>
<dbReference type="InterPro" id="IPR002861">
    <property type="entry name" value="Reeler_dom"/>
</dbReference>
<dbReference type="CDD" id="cd08544">
    <property type="entry name" value="Reeler"/>
    <property type="match status" value="1"/>
</dbReference>
<name>A0A9Q1H7A4_HOLLE</name>
<keyword evidence="1" id="KW-0677">Repeat</keyword>
<feature type="domain" description="HYR" evidence="4">
    <location>
        <begin position="262"/>
        <end position="349"/>
    </location>
</feature>